<dbReference type="PANTHER" id="PTHR10887:SF495">
    <property type="entry name" value="HELICASE SENATAXIN ISOFORM X1-RELATED"/>
    <property type="match status" value="1"/>
</dbReference>
<feature type="compositionally biased region" description="Low complexity" evidence="1">
    <location>
        <begin position="136"/>
        <end position="153"/>
    </location>
</feature>
<dbReference type="OrthoDB" id="6513042at2759"/>
<feature type="region of interest" description="Disordered" evidence="1">
    <location>
        <begin position="126"/>
        <end position="153"/>
    </location>
</feature>
<dbReference type="SUPFAM" id="SSF52540">
    <property type="entry name" value="P-loop containing nucleoside triphosphate hydrolases"/>
    <property type="match status" value="1"/>
</dbReference>
<sequence>MAKTRFVQSRKLQSRVKLVIKTVDGFQGNEQDIIVISTFALSTVRSNDNGNIGFVKDHRRLNVAITRARFRLWVIGNMQTLARGDEVWKQFIDFYKWRKCLQAIPTATSDLERRVDQVVATKKSQKVVVPTPAPPSADAGASSSSKTSRAVASHRPIVGPEQPTYVASAVRRALSSKDGQRWDSHFMQQLVNTISGLFGCNRFSKAEQRAAAVKKISQLLEGQSRVWPTQTRYFGQKIPLWNLAVEELQITNTAVLVYWIELHPNPSAPNQVTQTVILNNIVPGDDRAKAKDRAGEFLRTFSDEYLERAMARSKNDTGMVVPLTWEANFPQRRSCEGAEVLEPDTTRDSLPVALQKRYVMGQTELDFLVKESLKSVQLPYRLDDDDLCLNSWWLECGH</sequence>
<dbReference type="GO" id="GO:0016604">
    <property type="term" value="C:nuclear body"/>
    <property type="evidence" value="ECO:0007669"/>
    <property type="project" value="TreeGrafter"/>
</dbReference>
<gene>
    <name evidence="3" type="primary">Upf1</name>
    <name evidence="3" type="ORF">SNAT2548_LOCUS15171</name>
</gene>
<dbReference type="AlphaFoldDB" id="A0A812N4B2"/>
<dbReference type="GO" id="GO:0006369">
    <property type="term" value="P:termination of RNA polymerase II transcription"/>
    <property type="evidence" value="ECO:0007669"/>
    <property type="project" value="TreeGrafter"/>
</dbReference>
<accession>A0A812N4B2</accession>
<evidence type="ECO:0000313" key="3">
    <source>
        <dbReference type="EMBL" id="CAE7287101.1"/>
    </source>
</evidence>
<reference evidence="3" key="1">
    <citation type="submission" date="2021-02" db="EMBL/GenBank/DDBJ databases">
        <authorList>
            <person name="Dougan E. K."/>
            <person name="Rhodes N."/>
            <person name="Thang M."/>
            <person name="Chan C."/>
        </authorList>
    </citation>
    <scope>NUCLEOTIDE SEQUENCE</scope>
</reference>
<dbReference type="InterPro" id="IPR041679">
    <property type="entry name" value="DNA2/NAM7-like_C"/>
</dbReference>
<dbReference type="Gene3D" id="3.40.50.300">
    <property type="entry name" value="P-loop containing nucleotide triphosphate hydrolases"/>
    <property type="match status" value="1"/>
</dbReference>
<dbReference type="InterPro" id="IPR027417">
    <property type="entry name" value="P-loop_NTPase"/>
</dbReference>
<name>A0A812N4B2_9DINO</name>
<keyword evidence="4" id="KW-1185">Reference proteome</keyword>
<dbReference type="PANTHER" id="PTHR10887">
    <property type="entry name" value="DNA2/NAM7 HELICASE FAMILY"/>
    <property type="match status" value="1"/>
</dbReference>
<proteinExistence type="predicted"/>
<organism evidence="3 4">
    <name type="scientific">Symbiodinium natans</name>
    <dbReference type="NCBI Taxonomy" id="878477"/>
    <lineage>
        <taxon>Eukaryota</taxon>
        <taxon>Sar</taxon>
        <taxon>Alveolata</taxon>
        <taxon>Dinophyceae</taxon>
        <taxon>Suessiales</taxon>
        <taxon>Symbiodiniaceae</taxon>
        <taxon>Symbiodinium</taxon>
    </lineage>
</organism>
<dbReference type="CDD" id="cd18808">
    <property type="entry name" value="SF1_C_Upf1"/>
    <property type="match status" value="1"/>
</dbReference>
<dbReference type="InterPro" id="IPR047187">
    <property type="entry name" value="SF1_C_Upf1"/>
</dbReference>
<evidence type="ECO:0000259" key="2">
    <source>
        <dbReference type="Pfam" id="PF13087"/>
    </source>
</evidence>
<evidence type="ECO:0000256" key="1">
    <source>
        <dbReference type="SAM" id="MobiDB-lite"/>
    </source>
</evidence>
<feature type="domain" description="DNA2/NAM7 helicase-like C-terminal" evidence="2">
    <location>
        <begin position="12"/>
        <end position="78"/>
    </location>
</feature>
<dbReference type="InterPro" id="IPR045055">
    <property type="entry name" value="DNA2/NAM7-like"/>
</dbReference>
<protein>
    <submittedName>
        <fullName evidence="3">Upf1 protein</fullName>
    </submittedName>
</protein>
<dbReference type="Proteomes" id="UP000604046">
    <property type="component" value="Unassembled WGS sequence"/>
</dbReference>
<evidence type="ECO:0000313" key="4">
    <source>
        <dbReference type="Proteomes" id="UP000604046"/>
    </source>
</evidence>
<comment type="caution">
    <text evidence="3">The sequence shown here is derived from an EMBL/GenBank/DDBJ whole genome shotgun (WGS) entry which is preliminary data.</text>
</comment>
<dbReference type="Pfam" id="PF13087">
    <property type="entry name" value="AAA_12"/>
    <property type="match status" value="1"/>
</dbReference>
<dbReference type="GO" id="GO:0001147">
    <property type="term" value="F:transcription termination site sequence-specific DNA binding"/>
    <property type="evidence" value="ECO:0007669"/>
    <property type="project" value="TreeGrafter"/>
</dbReference>
<dbReference type="EMBL" id="CAJNDS010001890">
    <property type="protein sequence ID" value="CAE7287101.1"/>
    <property type="molecule type" value="Genomic_DNA"/>
</dbReference>